<evidence type="ECO:0000259" key="1">
    <source>
        <dbReference type="Pfam" id="PF12776"/>
    </source>
</evidence>
<organism evidence="2 3">
    <name type="scientific">Sesamum alatum</name>
    <dbReference type="NCBI Taxonomy" id="300844"/>
    <lineage>
        <taxon>Eukaryota</taxon>
        <taxon>Viridiplantae</taxon>
        <taxon>Streptophyta</taxon>
        <taxon>Embryophyta</taxon>
        <taxon>Tracheophyta</taxon>
        <taxon>Spermatophyta</taxon>
        <taxon>Magnoliopsida</taxon>
        <taxon>eudicotyledons</taxon>
        <taxon>Gunneridae</taxon>
        <taxon>Pentapetalae</taxon>
        <taxon>asterids</taxon>
        <taxon>lamiids</taxon>
        <taxon>Lamiales</taxon>
        <taxon>Pedaliaceae</taxon>
        <taxon>Sesamum</taxon>
    </lineage>
</organism>
<reference evidence="2" key="2">
    <citation type="journal article" date="2024" name="Plant">
        <title>Genomic evolution and insights into agronomic trait innovations of Sesamum species.</title>
        <authorList>
            <person name="Miao H."/>
            <person name="Wang L."/>
            <person name="Qu L."/>
            <person name="Liu H."/>
            <person name="Sun Y."/>
            <person name="Le M."/>
            <person name="Wang Q."/>
            <person name="Wei S."/>
            <person name="Zheng Y."/>
            <person name="Lin W."/>
            <person name="Duan Y."/>
            <person name="Cao H."/>
            <person name="Xiong S."/>
            <person name="Wang X."/>
            <person name="Wei L."/>
            <person name="Li C."/>
            <person name="Ma Q."/>
            <person name="Ju M."/>
            <person name="Zhao R."/>
            <person name="Li G."/>
            <person name="Mu C."/>
            <person name="Tian Q."/>
            <person name="Mei H."/>
            <person name="Zhang T."/>
            <person name="Gao T."/>
            <person name="Zhang H."/>
        </authorList>
    </citation>
    <scope>NUCLEOTIDE SEQUENCE</scope>
    <source>
        <strain evidence="2">3651</strain>
    </source>
</reference>
<name>A0AAE2CUA3_9LAMI</name>
<comment type="caution">
    <text evidence="2">The sequence shown here is derived from an EMBL/GenBank/DDBJ whole genome shotgun (WGS) entry which is preliminary data.</text>
</comment>
<proteinExistence type="predicted"/>
<dbReference type="Proteomes" id="UP001293254">
    <property type="component" value="Unassembled WGS sequence"/>
</dbReference>
<evidence type="ECO:0000313" key="3">
    <source>
        <dbReference type="Proteomes" id="UP001293254"/>
    </source>
</evidence>
<evidence type="ECO:0000313" key="2">
    <source>
        <dbReference type="EMBL" id="KAK4434856.1"/>
    </source>
</evidence>
<dbReference type="Pfam" id="PF12776">
    <property type="entry name" value="Myb_DNA-bind_3"/>
    <property type="match status" value="1"/>
</dbReference>
<dbReference type="AlphaFoldDB" id="A0AAE2CUA3"/>
<gene>
    <name evidence="2" type="ORF">Salat_0648500</name>
</gene>
<dbReference type="InterPro" id="IPR024752">
    <property type="entry name" value="Myb/SANT-like_dom"/>
</dbReference>
<accession>A0AAE2CUA3</accession>
<reference evidence="2" key="1">
    <citation type="submission" date="2020-06" db="EMBL/GenBank/DDBJ databases">
        <authorList>
            <person name="Li T."/>
            <person name="Hu X."/>
            <person name="Zhang T."/>
            <person name="Song X."/>
            <person name="Zhang H."/>
            <person name="Dai N."/>
            <person name="Sheng W."/>
            <person name="Hou X."/>
            <person name="Wei L."/>
        </authorList>
    </citation>
    <scope>NUCLEOTIDE SEQUENCE</scope>
    <source>
        <strain evidence="2">3651</strain>
        <tissue evidence="2">Leaf</tissue>
    </source>
</reference>
<protein>
    <recommendedName>
        <fullName evidence="1">Myb/SANT-like domain-containing protein</fullName>
    </recommendedName>
</protein>
<sequence length="205" mass="23831">MVNKRRVKPQSKYFYSPRWTKRHNNAFINSLAWQGSCGRKQNNPENVDVYGIEFAMGVVNGFSPVTFNYDFFEAKLEFLRKRFTTFRRILTDMDFYWNANSNRVLVSKEAWDRPIIMLPYWWRGEANFELLRTIFQADNRYEATVANATNFPLALTDGNEVSSGEEGDVVFLGVNHNKVGGEEENKYLINVLMYGLGYMLGVTDL</sequence>
<dbReference type="EMBL" id="JACGWO010000002">
    <property type="protein sequence ID" value="KAK4434856.1"/>
    <property type="molecule type" value="Genomic_DNA"/>
</dbReference>
<keyword evidence="3" id="KW-1185">Reference proteome</keyword>
<feature type="domain" description="Myb/SANT-like" evidence="1">
    <location>
        <begin position="18"/>
        <end position="113"/>
    </location>
</feature>